<dbReference type="EMBL" id="CAAALY010080284">
    <property type="protein sequence ID" value="VEL26440.1"/>
    <property type="molecule type" value="Genomic_DNA"/>
</dbReference>
<evidence type="ECO:0000313" key="1">
    <source>
        <dbReference type="EMBL" id="VEL26440.1"/>
    </source>
</evidence>
<sequence>MLFIFAAVLLLLLSLISYLYLSRSVIFVIDHNEADLCPACFGQSACPAFFRGDVTFDSLLLRLGTFGHHLHDHLTERRPGSEVYQAWLG</sequence>
<proteinExistence type="predicted"/>
<dbReference type="Proteomes" id="UP000784294">
    <property type="component" value="Unassembled WGS sequence"/>
</dbReference>
<dbReference type="OrthoDB" id="10035316at2759"/>
<reference evidence="1" key="1">
    <citation type="submission" date="2018-11" db="EMBL/GenBank/DDBJ databases">
        <authorList>
            <consortium name="Pathogen Informatics"/>
        </authorList>
    </citation>
    <scope>NUCLEOTIDE SEQUENCE</scope>
</reference>
<dbReference type="AlphaFoldDB" id="A0A3S5CJF5"/>
<comment type="caution">
    <text evidence="1">The sequence shown here is derived from an EMBL/GenBank/DDBJ whole genome shotgun (WGS) entry which is preliminary data.</text>
</comment>
<organism evidence="1 2">
    <name type="scientific">Protopolystoma xenopodis</name>
    <dbReference type="NCBI Taxonomy" id="117903"/>
    <lineage>
        <taxon>Eukaryota</taxon>
        <taxon>Metazoa</taxon>
        <taxon>Spiralia</taxon>
        <taxon>Lophotrochozoa</taxon>
        <taxon>Platyhelminthes</taxon>
        <taxon>Monogenea</taxon>
        <taxon>Polyopisthocotylea</taxon>
        <taxon>Polystomatidea</taxon>
        <taxon>Polystomatidae</taxon>
        <taxon>Protopolystoma</taxon>
    </lineage>
</organism>
<protein>
    <submittedName>
        <fullName evidence="1">Uncharacterized protein</fullName>
    </submittedName>
</protein>
<evidence type="ECO:0000313" key="2">
    <source>
        <dbReference type="Proteomes" id="UP000784294"/>
    </source>
</evidence>
<name>A0A3S5CJF5_9PLAT</name>
<keyword evidence="2" id="KW-1185">Reference proteome</keyword>
<accession>A0A3S5CJF5</accession>
<gene>
    <name evidence="1" type="ORF">PXEA_LOCUS19880</name>
</gene>